<dbReference type="InterPro" id="IPR020306">
    <property type="entry name" value="Mite_allergen_group-5/21"/>
</dbReference>
<dbReference type="Gene3D" id="1.20.58.970">
    <property type="match status" value="1"/>
</dbReference>
<keyword evidence="2" id="KW-0732">Signal</keyword>
<dbReference type="SMR" id="A1KXG5"/>
<feature type="chain" id="PRO_5002636181" evidence="2">
    <location>
        <begin position="20"/>
        <end position="132"/>
    </location>
</feature>
<dbReference type="AlphaFoldDB" id="A1KXG5"/>
<evidence type="ECO:0000256" key="1">
    <source>
        <dbReference type="ARBA" id="ARBA00010710"/>
    </source>
</evidence>
<evidence type="ECO:0000256" key="2">
    <source>
        <dbReference type="SAM" id="SignalP"/>
    </source>
</evidence>
<feature type="signal peptide" evidence="2">
    <location>
        <begin position="1"/>
        <end position="19"/>
    </location>
</feature>
<sequence length="132" mass="15484">MKFIIAIAVCTLAVVCVSGEPKKHDYQNEFDFLLMQRIHDQMRKGEEALLHLHQINTFEENPTKEMKEQILASEMDTIIALIDGVRGVLNRLMKRTDLDIFERYNVEIALKSNEILERDLKKEEQRVKKIEV</sequence>
<organism evidence="3">
    <name type="scientific">Dermatophagoides farinae</name>
    <name type="common">American house dust mite</name>
    <dbReference type="NCBI Taxonomy" id="6954"/>
    <lineage>
        <taxon>Eukaryota</taxon>
        <taxon>Metazoa</taxon>
        <taxon>Ecdysozoa</taxon>
        <taxon>Arthropoda</taxon>
        <taxon>Chelicerata</taxon>
        <taxon>Arachnida</taxon>
        <taxon>Acari</taxon>
        <taxon>Acariformes</taxon>
        <taxon>Sarcoptiformes</taxon>
        <taxon>Astigmata</taxon>
        <taxon>Psoroptidia</taxon>
        <taxon>Analgoidea</taxon>
        <taxon>Pyroglyphidae</taxon>
        <taxon>Dermatophagoidinae</taxon>
        <taxon>Dermatophagoides</taxon>
    </lineage>
</organism>
<proteinExistence type="evidence at transcript level"/>
<comment type="similarity">
    <text evidence="1">Belongs to the mite group 5 allergen family.</text>
</comment>
<evidence type="ECO:0000313" key="3">
    <source>
        <dbReference type="EMBL" id="AAP35068.1"/>
    </source>
</evidence>
<dbReference type="Pfam" id="PF11642">
    <property type="entry name" value="Blo-t-5"/>
    <property type="match status" value="1"/>
</dbReference>
<protein>
    <submittedName>
        <fullName evidence="3">Der f 5 allergen</fullName>
    </submittedName>
</protein>
<accession>A1KXG5</accession>
<reference evidence="3" key="1">
    <citation type="submission" date="2003-04" db="EMBL/GenBank/DDBJ databases">
        <title>Identification and cloning of group 5 allergen from Dermatophagoides farinae expressed sequence tags.</title>
        <authorList>
            <person name="Chew F.T."/>
            <person name="Ong S.T."/>
            <person name="Lua B.L."/>
            <person name="Lim S.H."/>
            <person name="Tsai L.-C."/>
            <person name="Lee B.W."/>
        </authorList>
    </citation>
    <scope>NUCLEOTIDE SEQUENCE</scope>
</reference>
<dbReference type="EMBL" id="AY283283">
    <property type="protein sequence ID" value="AAP35068.1"/>
    <property type="molecule type" value="mRNA"/>
</dbReference>
<dbReference type="Allergome" id="305">
    <property type="allergen name" value="Der f 5"/>
</dbReference>
<name>A1KXG5_DERFA</name>
<dbReference type="InterPro" id="IPR038455">
    <property type="entry name" value="Mite_allergen_group-5/21_sf"/>
</dbReference>